<dbReference type="Pfam" id="PF00664">
    <property type="entry name" value="ABC_membrane"/>
    <property type="match status" value="1"/>
</dbReference>
<keyword evidence="3" id="KW-0547">Nucleotide-binding</keyword>
<feature type="transmembrane region" description="Helical" evidence="7">
    <location>
        <begin position="52"/>
        <end position="69"/>
    </location>
</feature>
<evidence type="ECO:0000256" key="3">
    <source>
        <dbReference type="ARBA" id="ARBA00022741"/>
    </source>
</evidence>
<feature type="transmembrane region" description="Helical" evidence="7">
    <location>
        <begin position="130"/>
        <end position="150"/>
    </location>
</feature>
<evidence type="ECO:0000256" key="7">
    <source>
        <dbReference type="SAM" id="Phobius"/>
    </source>
</evidence>
<evidence type="ECO:0000259" key="9">
    <source>
        <dbReference type="PROSITE" id="PS50929"/>
    </source>
</evidence>
<dbReference type="InterPro" id="IPR039421">
    <property type="entry name" value="Type_1_exporter"/>
</dbReference>
<dbReference type="SUPFAM" id="SSF90123">
    <property type="entry name" value="ABC transporter transmembrane region"/>
    <property type="match status" value="1"/>
</dbReference>
<dbReference type="GO" id="GO:0005886">
    <property type="term" value="C:plasma membrane"/>
    <property type="evidence" value="ECO:0007669"/>
    <property type="project" value="UniProtKB-SubCell"/>
</dbReference>
<dbReference type="EMBL" id="JARTLI010000038">
    <property type="protein sequence ID" value="MED5052998.1"/>
    <property type="molecule type" value="Genomic_DNA"/>
</dbReference>
<name>A0ABD5IXB2_9BACL</name>
<gene>
    <name evidence="10" type="primary">cydD</name>
    <name evidence="10" type="ORF">P9850_14420</name>
</gene>
<evidence type="ECO:0000259" key="8">
    <source>
        <dbReference type="PROSITE" id="PS50893"/>
    </source>
</evidence>
<reference evidence="10 11" key="1">
    <citation type="submission" date="2023-03" db="EMBL/GenBank/DDBJ databases">
        <title>Bacillus Genome Sequencing.</title>
        <authorList>
            <person name="Dunlap C."/>
        </authorList>
    </citation>
    <scope>NUCLEOTIDE SEQUENCE [LARGE SCALE GENOMIC DNA]</scope>
    <source>
        <strain evidence="10 11">NRS-38</strain>
    </source>
</reference>
<comment type="caution">
    <text evidence="10">The sequence shown here is derived from an EMBL/GenBank/DDBJ whole genome shotgun (WGS) entry which is preliminary data.</text>
</comment>
<keyword evidence="4" id="KW-0067">ATP-binding</keyword>
<dbReference type="AlphaFoldDB" id="A0ABD5IXB2"/>
<evidence type="ECO:0000256" key="5">
    <source>
        <dbReference type="ARBA" id="ARBA00022989"/>
    </source>
</evidence>
<feature type="domain" description="ABC transmembrane type-1" evidence="9">
    <location>
        <begin position="16"/>
        <end position="298"/>
    </location>
</feature>
<accession>A0ABD5IXB2</accession>
<dbReference type="InterPro" id="IPR003593">
    <property type="entry name" value="AAA+_ATPase"/>
</dbReference>
<dbReference type="SMART" id="SM00382">
    <property type="entry name" value="AAA"/>
    <property type="match status" value="1"/>
</dbReference>
<sequence>MKKELLAFEGMKRILALLFGFTVVQGVSIILQAKWLAEVVTRLFQQEAFQEVYETLLLFIGAFLMRHFLQHVKQKMVYEYSVKLGAHLRKEVLDALFHLGPKVARRLGTGNAVTLLQEGVSQFKQYLSLFLPKMVNMAIIPAMVWLYVLLLDRTSAVILMVTLPLLVIFMILLGLAAKKKADKQWKVYRVLANHFVDSLRGLETLKYLGRSQAHTQNIQSVSERYRKATMGTLKIAFLSSFALDFFTMLSVATVAVFLGLRLVDGEMTLWPALTILILAPEYFLPVREIGADYHATLNGQEAGRKLKEIVDLPRFREEGTCKLERWNHQQELQLNGITVRHEEGGPPSLKGVTLSVKGFQKIGIVGESGAGKSTLIDVMGGFVQAQEGTIQIGGQKMTHLQKKDWQSQLLYIPQHPYIFHDTLWNNLTFYQPHATAEEVRTAVEKAGLGELVQRIPNGLHEKIGEGGRALSGGEAQRVALARAFLGKRPILLLDEPTAHLDVETELDIKEKMLELFCGKLVFLATHRLHWMPHMDYIYFLKDGEIVEEGTHQQLMERKEHYYQMAKAHWGDQA</sequence>
<dbReference type="InterPro" id="IPR011527">
    <property type="entry name" value="ABC1_TM_dom"/>
</dbReference>
<dbReference type="RefSeq" id="WP_183187228.1">
    <property type="nucleotide sequence ID" value="NZ_JACIDF010000017.1"/>
</dbReference>
<dbReference type="InterPro" id="IPR003439">
    <property type="entry name" value="ABC_transporter-like_ATP-bd"/>
</dbReference>
<evidence type="ECO:0000313" key="11">
    <source>
        <dbReference type="Proteomes" id="UP001339962"/>
    </source>
</evidence>
<dbReference type="SUPFAM" id="SSF52540">
    <property type="entry name" value="P-loop containing nucleoside triphosphate hydrolases"/>
    <property type="match status" value="1"/>
</dbReference>
<dbReference type="Pfam" id="PF00005">
    <property type="entry name" value="ABC_tran"/>
    <property type="match status" value="1"/>
</dbReference>
<evidence type="ECO:0000256" key="2">
    <source>
        <dbReference type="ARBA" id="ARBA00022692"/>
    </source>
</evidence>
<proteinExistence type="predicted"/>
<dbReference type="PROSITE" id="PS50893">
    <property type="entry name" value="ABC_TRANSPORTER_2"/>
    <property type="match status" value="1"/>
</dbReference>
<dbReference type="InterPro" id="IPR027417">
    <property type="entry name" value="P-loop_NTPase"/>
</dbReference>
<evidence type="ECO:0000256" key="4">
    <source>
        <dbReference type="ARBA" id="ARBA00022840"/>
    </source>
</evidence>
<keyword evidence="5 7" id="KW-1133">Transmembrane helix</keyword>
<protein>
    <submittedName>
        <fullName evidence="10">Thiol reductant ABC exporter subunit CydD</fullName>
    </submittedName>
</protein>
<dbReference type="InterPro" id="IPR017871">
    <property type="entry name" value="ABC_transporter-like_CS"/>
</dbReference>
<dbReference type="PROSITE" id="PS50929">
    <property type="entry name" value="ABC_TM1F"/>
    <property type="match status" value="1"/>
</dbReference>
<evidence type="ECO:0000256" key="1">
    <source>
        <dbReference type="ARBA" id="ARBA00004651"/>
    </source>
</evidence>
<feature type="transmembrane region" description="Helical" evidence="7">
    <location>
        <begin position="235"/>
        <end position="261"/>
    </location>
</feature>
<dbReference type="PANTHER" id="PTHR24221">
    <property type="entry name" value="ATP-BINDING CASSETTE SUB-FAMILY B"/>
    <property type="match status" value="1"/>
</dbReference>
<dbReference type="NCBIfam" id="TIGR02857">
    <property type="entry name" value="CydD"/>
    <property type="match status" value="1"/>
</dbReference>
<dbReference type="CDD" id="cd18584">
    <property type="entry name" value="ABC_6TM_AarD_CydD"/>
    <property type="match status" value="1"/>
</dbReference>
<dbReference type="InterPro" id="IPR014216">
    <property type="entry name" value="ABC_transptr_CydD"/>
</dbReference>
<dbReference type="Proteomes" id="UP001339962">
    <property type="component" value="Unassembled WGS sequence"/>
</dbReference>
<feature type="domain" description="ABC transporter" evidence="8">
    <location>
        <begin position="332"/>
        <end position="567"/>
    </location>
</feature>
<dbReference type="Gene3D" id="1.20.1560.10">
    <property type="entry name" value="ABC transporter type 1, transmembrane domain"/>
    <property type="match status" value="1"/>
</dbReference>
<keyword evidence="6 7" id="KW-0472">Membrane</keyword>
<dbReference type="Gene3D" id="3.40.50.300">
    <property type="entry name" value="P-loop containing nucleotide triphosphate hydrolases"/>
    <property type="match status" value="1"/>
</dbReference>
<feature type="transmembrane region" description="Helical" evidence="7">
    <location>
        <begin position="156"/>
        <end position="176"/>
    </location>
</feature>
<dbReference type="CDD" id="cd03228">
    <property type="entry name" value="ABCC_MRP_Like"/>
    <property type="match status" value="1"/>
</dbReference>
<comment type="subcellular location">
    <subcellularLocation>
        <location evidence="1">Cell membrane</location>
        <topology evidence="1">Multi-pass membrane protein</topology>
    </subcellularLocation>
</comment>
<dbReference type="InterPro" id="IPR036640">
    <property type="entry name" value="ABC1_TM_sf"/>
</dbReference>
<evidence type="ECO:0000256" key="6">
    <source>
        <dbReference type="ARBA" id="ARBA00023136"/>
    </source>
</evidence>
<dbReference type="PANTHER" id="PTHR24221:SF614">
    <property type="entry name" value="GLUTATHIONE_L-CYSTEINE TRANSPORT SYSTEM ATP-BINDING_PERMEASE PROTEIN CYDC"/>
    <property type="match status" value="1"/>
</dbReference>
<evidence type="ECO:0000313" key="10">
    <source>
        <dbReference type="EMBL" id="MED5052998.1"/>
    </source>
</evidence>
<dbReference type="GO" id="GO:0005524">
    <property type="term" value="F:ATP binding"/>
    <property type="evidence" value="ECO:0007669"/>
    <property type="project" value="UniProtKB-KW"/>
</dbReference>
<organism evidence="10 11">
    <name type="scientific">Anoxybacteroides rupiense</name>
    <dbReference type="NCBI Taxonomy" id="311460"/>
    <lineage>
        <taxon>Bacteria</taxon>
        <taxon>Bacillati</taxon>
        <taxon>Bacillota</taxon>
        <taxon>Bacilli</taxon>
        <taxon>Bacillales</taxon>
        <taxon>Anoxybacillaceae</taxon>
        <taxon>Anoxybacteroides</taxon>
    </lineage>
</organism>
<keyword evidence="2 7" id="KW-0812">Transmembrane</keyword>
<dbReference type="PROSITE" id="PS00211">
    <property type="entry name" value="ABC_TRANSPORTER_1"/>
    <property type="match status" value="1"/>
</dbReference>